<proteinExistence type="predicted"/>
<name>A0A3B1DVE1_9ZZZZ</name>
<feature type="compositionally biased region" description="Basic and acidic residues" evidence="1">
    <location>
        <begin position="10"/>
        <end position="20"/>
    </location>
</feature>
<dbReference type="AlphaFoldDB" id="A0A3B1DVE1"/>
<gene>
    <name evidence="2" type="ORF">MNBD_PLANCTO02-1128</name>
</gene>
<feature type="non-terminal residue" evidence="2">
    <location>
        <position position="76"/>
    </location>
</feature>
<accession>A0A3B1DVE1</accession>
<dbReference type="EMBL" id="UOGL01000486">
    <property type="protein sequence ID" value="VAX40853.1"/>
    <property type="molecule type" value="Genomic_DNA"/>
</dbReference>
<sequence length="76" mass="8824">MSYCLPQDKFPSKKEDESIPHNEINTDDLELLEIAHLAKEKSRLSPKKMENVILQLCKGRFLTVEQISLLVSRKQK</sequence>
<reference evidence="2" key="1">
    <citation type="submission" date="2018-06" db="EMBL/GenBank/DDBJ databases">
        <authorList>
            <person name="Zhirakovskaya E."/>
        </authorList>
    </citation>
    <scope>NUCLEOTIDE SEQUENCE</scope>
</reference>
<evidence type="ECO:0000313" key="2">
    <source>
        <dbReference type="EMBL" id="VAX40853.1"/>
    </source>
</evidence>
<organism evidence="2">
    <name type="scientific">hydrothermal vent metagenome</name>
    <dbReference type="NCBI Taxonomy" id="652676"/>
    <lineage>
        <taxon>unclassified sequences</taxon>
        <taxon>metagenomes</taxon>
        <taxon>ecological metagenomes</taxon>
    </lineage>
</organism>
<protein>
    <submittedName>
        <fullName evidence="2">Uncharacterized protein</fullName>
    </submittedName>
</protein>
<feature type="region of interest" description="Disordered" evidence="1">
    <location>
        <begin position="1"/>
        <end position="22"/>
    </location>
</feature>
<evidence type="ECO:0000256" key="1">
    <source>
        <dbReference type="SAM" id="MobiDB-lite"/>
    </source>
</evidence>